<evidence type="ECO:0000313" key="1">
    <source>
        <dbReference type="Proteomes" id="UP000000437"/>
    </source>
</evidence>
<reference evidence="2" key="1">
    <citation type="submission" date="2025-08" db="UniProtKB">
        <authorList>
            <consortium name="RefSeq"/>
        </authorList>
    </citation>
    <scope>IDENTIFICATION</scope>
    <source>
        <strain evidence="2">Tuebingen</strain>
        <tissue evidence="2">Fibroblasts and whole tissue</tissue>
    </source>
</reference>
<evidence type="ECO:0000313" key="2">
    <source>
        <dbReference type="RefSeq" id="XP_073804468.1"/>
    </source>
</evidence>
<gene>
    <name evidence="2" type="primary">LOC100005516</name>
</gene>
<keyword evidence="1" id="KW-1185">Reference proteome</keyword>
<accession>A0AC58JDA4</accession>
<dbReference type="RefSeq" id="XP_073804468.1">
    <property type="nucleotide sequence ID" value="XM_073948367.1"/>
</dbReference>
<protein>
    <submittedName>
        <fullName evidence="2">Uncharacterized protein isoform X2</fullName>
    </submittedName>
</protein>
<name>A0AC58JDA4_DANRE</name>
<organism evidence="1 2">
    <name type="scientific">Danio rerio</name>
    <name type="common">Zebrafish</name>
    <name type="synonym">Brachydanio rerio</name>
    <dbReference type="NCBI Taxonomy" id="7955"/>
    <lineage>
        <taxon>Eukaryota</taxon>
        <taxon>Metazoa</taxon>
        <taxon>Chordata</taxon>
        <taxon>Craniata</taxon>
        <taxon>Vertebrata</taxon>
        <taxon>Euteleostomi</taxon>
        <taxon>Actinopterygii</taxon>
        <taxon>Neopterygii</taxon>
        <taxon>Teleostei</taxon>
        <taxon>Ostariophysi</taxon>
        <taxon>Cypriniformes</taxon>
        <taxon>Danionidae</taxon>
        <taxon>Danioninae</taxon>
        <taxon>Danio</taxon>
    </lineage>
</organism>
<sequence length="483" mass="52898">MDKKEEDVVQYQKNKESSPESSSVKSDESLSQTLSDEGSTCVPRLAGCCFSDQQCPSLASALQSANSQLRELDLSNNDLQVSGVKLISAGLKSSHCQLNVLRLAGCQLSDQSCERLSSALQSSNSPLRELDLSNNDLQDSGVKRLSAGLKSSHCQLNILRLALCNLTGQSCESLASALHTANSQLRELDLSNNDLQDSGVKLISAGLKSPQCQLNVLRLSGCMVTEEGCGFLSSALTSNPSHLRELDLSYNHPGDSGVKLLSEQLEDPNYTLDRLNLENGGEFRITAGLHKYFHFLTLDPNTANTNLALSEGNRKATYVEESQPYPDHPERFDKRPHVLSREALPGRCYWETEWTGQADIAITYAGIGRKGKDADCVFGFNDNSWCLICSDDTFGLWYGYKHIDTRVFAGSCKRVGVYADESAGSVSFYSVSDTHTLTHIYTFTSTFTEPLYAGFGFMVHDLNSTVTLSPMNKPVSNNTEVTQ</sequence>
<proteinExistence type="predicted"/>
<dbReference type="Proteomes" id="UP000000437">
    <property type="component" value="Chromosome 4"/>
</dbReference>